<sequence length="461" mass="47966">MLAHATRRGGWILTDQIISSATNFMLIILSARRMSAAAFGEFALLYGYYVVFHQLTQTTFTEPLMVRFPRDPDSARRALRDSSGAAAVFGLIGAVALLPLAGPILGGITAPVLLLAALLPALLVQSTLRMGFIAAGQPRKAIVSDAAWGLSQCVAVFGVLSVTTNMTWVFLVWGLSGLVATVIAIAQARVLPRVASASAWLREYGDLARPYLVEGVVLTICSYGTLIVVGKIAGLAAVGALRAADTVFGPAAVVINAGRVIAITELSRLLAVRPDRIGQGTLVVTVGLGTVGAASGVLAMVLPASIGAWLFGRSWLLMAPLLPAQTVYRIAQGAVLGPAGALRALQAIRPLFIFRLATAVALVAAAAIGAAFAGAQGAAAGLAGTMTLSCLYGAALYVRHRPQATARPLGRRHRPTVPTEQLGTVDYQGVDQHRAQANRSPDSQDFPETVQANARSGPSGH</sequence>
<feature type="transmembrane region" description="Helical" evidence="7">
    <location>
        <begin position="352"/>
        <end position="372"/>
    </location>
</feature>
<feature type="transmembrane region" description="Helical" evidence="7">
    <location>
        <begin position="211"/>
        <end position="241"/>
    </location>
</feature>
<dbReference type="RefSeq" id="WP_345442607.1">
    <property type="nucleotide sequence ID" value="NZ_BAABHK010000025.1"/>
</dbReference>
<evidence type="ECO:0000256" key="3">
    <source>
        <dbReference type="ARBA" id="ARBA00022692"/>
    </source>
</evidence>
<keyword evidence="5 7" id="KW-0472">Membrane</keyword>
<feature type="transmembrane region" description="Helical" evidence="7">
    <location>
        <begin position="43"/>
        <end position="66"/>
    </location>
</feature>
<dbReference type="InterPro" id="IPR050833">
    <property type="entry name" value="Poly_Biosynth_Transport"/>
</dbReference>
<evidence type="ECO:0000256" key="2">
    <source>
        <dbReference type="ARBA" id="ARBA00022475"/>
    </source>
</evidence>
<keyword evidence="9" id="KW-1185">Reference proteome</keyword>
<feature type="transmembrane region" description="Helical" evidence="7">
    <location>
        <begin position="168"/>
        <end position="191"/>
    </location>
</feature>
<feature type="compositionally biased region" description="Polar residues" evidence="6">
    <location>
        <begin position="450"/>
        <end position="461"/>
    </location>
</feature>
<evidence type="ECO:0000256" key="7">
    <source>
        <dbReference type="SAM" id="Phobius"/>
    </source>
</evidence>
<feature type="transmembrane region" description="Helical" evidence="7">
    <location>
        <begin position="145"/>
        <end position="162"/>
    </location>
</feature>
<keyword evidence="2" id="KW-1003">Cell membrane</keyword>
<protein>
    <submittedName>
        <fullName evidence="8">Uncharacterized protein</fullName>
    </submittedName>
</protein>
<feature type="transmembrane region" description="Helical" evidence="7">
    <location>
        <begin position="378"/>
        <end position="398"/>
    </location>
</feature>
<name>A0ABP8UWI2_9ACTN</name>
<feature type="transmembrane region" description="Helical" evidence="7">
    <location>
        <begin position="282"/>
        <end position="306"/>
    </location>
</feature>
<evidence type="ECO:0000256" key="5">
    <source>
        <dbReference type="ARBA" id="ARBA00023136"/>
    </source>
</evidence>
<dbReference type="PANTHER" id="PTHR30250:SF26">
    <property type="entry name" value="PSMA PROTEIN"/>
    <property type="match status" value="1"/>
</dbReference>
<evidence type="ECO:0000256" key="6">
    <source>
        <dbReference type="SAM" id="MobiDB-lite"/>
    </source>
</evidence>
<organism evidence="8 9">
    <name type="scientific">Actinoallomurus vinaceus</name>
    <dbReference type="NCBI Taxonomy" id="1080074"/>
    <lineage>
        <taxon>Bacteria</taxon>
        <taxon>Bacillati</taxon>
        <taxon>Actinomycetota</taxon>
        <taxon>Actinomycetes</taxon>
        <taxon>Streptosporangiales</taxon>
        <taxon>Thermomonosporaceae</taxon>
        <taxon>Actinoallomurus</taxon>
    </lineage>
</organism>
<evidence type="ECO:0000313" key="9">
    <source>
        <dbReference type="Proteomes" id="UP001501442"/>
    </source>
</evidence>
<reference evidence="9" key="1">
    <citation type="journal article" date="2019" name="Int. J. Syst. Evol. Microbiol.">
        <title>The Global Catalogue of Microorganisms (GCM) 10K type strain sequencing project: providing services to taxonomists for standard genome sequencing and annotation.</title>
        <authorList>
            <consortium name="The Broad Institute Genomics Platform"/>
            <consortium name="The Broad Institute Genome Sequencing Center for Infectious Disease"/>
            <person name="Wu L."/>
            <person name="Ma J."/>
        </authorList>
    </citation>
    <scope>NUCLEOTIDE SEQUENCE [LARGE SCALE GENOMIC DNA]</scope>
    <source>
        <strain evidence="9">JCM 17939</strain>
    </source>
</reference>
<dbReference type="Proteomes" id="UP001501442">
    <property type="component" value="Unassembled WGS sequence"/>
</dbReference>
<evidence type="ECO:0000256" key="1">
    <source>
        <dbReference type="ARBA" id="ARBA00004651"/>
    </source>
</evidence>
<proteinExistence type="predicted"/>
<feature type="transmembrane region" description="Helical" evidence="7">
    <location>
        <begin position="78"/>
        <end position="98"/>
    </location>
</feature>
<comment type="caution">
    <text evidence="8">The sequence shown here is derived from an EMBL/GenBank/DDBJ whole genome shotgun (WGS) entry which is preliminary data.</text>
</comment>
<accession>A0ABP8UWI2</accession>
<evidence type="ECO:0000256" key="4">
    <source>
        <dbReference type="ARBA" id="ARBA00022989"/>
    </source>
</evidence>
<keyword evidence="3 7" id="KW-0812">Transmembrane</keyword>
<keyword evidence="4 7" id="KW-1133">Transmembrane helix</keyword>
<dbReference type="EMBL" id="BAABHK010000025">
    <property type="protein sequence ID" value="GAA4639076.1"/>
    <property type="molecule type" value="Genomic_DNA"/>
</dbReference>
<evidence type="ECO:0000313" key="8">
    <source>
        <dbReference type="EMBL" id="GAA4639076.1"/>
    </source>
</evidence>
<feature type="transmembrane region" description="Helical" evidence="7">
    <location>
        <begin position="104"/>
        <end position="124"/>
    </location>
</feature>
<gene>
    <name evidence="8" type="ORF">GCM10023196_099300</name>
</gene>
<comment type="subcellular location">
    <subcellularLocation>
        <location evidence="1">Cell membrane</location>
        <topology evidence="1">Multi-pass membrane protein</topology>
    </subcellularLocation>
</comment>
<feature type="region of interest" description="Disordered" evidence="6">
    <location>
        <begin position="406"/>
        <end position="461"/>
    </location>
</feature>
<dbReference type="PANTHER" id="PTHR30250">
    <property type="entry name" value="PST FAMILY PREDICTED COLANIC ACID TRANSPORTER"/>
    <property type="match status" value="1"/>
</dbReference>